<feature type="domain" description="Nephrocystin 3-like N-terminal" evidence="3">
    <location>
        <begin position="98"/>
        <end position="225"/>
    </location>
</feature>
<dbReference type="Pfam" id="PF24883">
    <property type="entry name" value="NPHP3_N"/>
    <property type="match status" value="1"/>
</dbReference>
<sequence length="790" mass="89010">MNDSGTGTSNDPPTKRSPDVNLFQNARDFSINRLQVSTSAFDRDPLKELRTHIAAGAIHDSKERRNEPKCYEGTRVAVQDMLYGWITSGEVDLKYPRKMKWVTGPAGTGKTAVLGSLAERCKAGKKLAATFFFGSWPASIRRRRNGALVATIAHQLALNYPDVSDKICKAIEANPDIFDKDLPTQMATLVSAPLREIAAGQPKDRPPVVRGVIIIDGLDECEAEQIHDHDSTNRESRAKPAPRRTKEEDQEEILKVLKEASSDQAFPFRILIACRPERVFDKFFNNPAGDSASFAEKLDLNEEYHASNDIRRYLEEELRRIRERSPTFEWRPEDIETLVNNASGQFIYAATIIRFLDVEHQEPRQAVLNTILGMKTTSTLNPFEQLDALYLHILELHPEAKLSIRWIRGISQLASYTSGDRDRPAAFHVNLFLRGSRGSEVSVEFLLGSFHSLIRIPPLDDTVTPYDFYHISLLDFLNNRSRCQKLYVDASELSGFIWEAFIRVCEDGSTMPTGTSYPECFLQFLFDLEIVQDYSAGGLLISWVTKGIACPTLHPPPRAAVNWWVSTAIERRVDGKLKGSNCLMDMFRAVHQLWLVPIVALFEGRIVDKPESDMPVTEYSTGGFVEHEIIMIGGALFLVIEMKIELPKDDNLAQLFLELLSAAELNKQTGFAELRVFGLLTDLSTFRFYSFDPVTENFNPDEDILVNVRRDDFCSGMIQVANKVFSVIMCAYVKGLQATVDSSKKKSADAGDVRGFFSLPPFSRQILNPELSPELAHRYPFGKRPLLRPS</sequence>
<feature type="compositionally biased region" description="Polar residues" evidence="2">
    <location>
        <begin position="1"/>
        <end position="12"/>
    </location>
</feature>
<keyword evidence="5" id="KW-1185">Reference proteome</keyword>
<comment type="caution">
    <text evidence="4">The sequence shown here is derived from an EMBL/GenBank/DDBJ whole genome shotgun (WGS) entry which is preliminary data.</text>
</comment>
<dbReference type="Gene3D" id="3.40.50.300">
    <property type="entry name" value="P-loop containing nucleotide triphosphate hydrolases"/>
    <property type="match status" value="1"/>
</dbReference>
<dbReference type="InterPro" id="IPR027417">
    <property type="entry name" value="P-loop_NTPase"/>
</dbReference>
<keyword evidence="1" id="KW-0677">Repeat</keyword>
<dbReference type="Proteomes" id="UP001140091">
    <property type="component" value="Unassembled WGS sequence"/>
</dbReference>
<dbReference type="SUPFAM" id="SSF52540">
    <property type="entry name" value="P-loop containing nucleoside triphosphate hydrolases"/>
    <property type="match status" value="1"/>
</dbReference>
<reference evidence="4" key="1">
    <citation type="submission" date="2022-06" db="EMBL/GenBank/DDBJ databases">
        <title>Genome Sequence of Candolleomyces eurysporus.</title>
        <authorList>
            <person name="Buettner E."/>
        </authorList>
    </citation>
    <scope>NUCLEOTIDE SEQUENCE</scope>
    <source>
        <strain evidence="4">VTCC 930004</strain>
    </source>
</reference>
<dbReference type="OrthoDB" id="2928561at2759"/>
<feature type="region of interest" description="Disordered" evidence="2">
    <location>
        <begin position="225"/>
        <end position="250"/>
    </location>
</feature>
<name>A0A9W8J1W5_9AGAR</name>
<evidence type="ECO:0000256" key="2">
    <source>
        <dbReference type="SAM" id="MobiDB-lite"/>
    </source>
</evidence>
<feature type="region of interest" description="Disordered" evidence="2">
    <location>
        <begin position="1"/>
        <end position="20"/>
    </location>
</feature>
<dbReference type="PANTHER" id="PTHR10039">
    <property type="entry name" value="AMELOGENIN"/>
    <property type="match status" value="1"/>
</dbReference>
<evidence type="ECO:0000313" key="5">
    <source>
        <dbReference type="Proteomes" id="UP001140091"/>
    </source>
</evidence>
<dbReference type="PANTHER" id="PTHR10039:SF14">
    <property type="entry name" value="NACHT DOMAIN-CONTAINING PROTEIN"/>
    <property type="match status" value="1"/>
</dbReference>
<proteinExistence type="predicted"/>
<evidence type="ECO:0000256" key="1">
    <source>
        <dbReference type="ARBA" id="ARBA00022737"/>
    </source>
</evidence>
<dbReference type="EMBL" id="JANBPK010001204">
    <property type="protein sequence ID" value="KAJ2924809.1"/>
    <property type="molecule type" value="Genomic_DNA"/>
</dbReference>
<evidence type="ECO:0000313" key="4">
    <source>
        <dbReference type="EMBL" id="KAJ2924809.1"/>
    </source>
</evidence>
<dbReference type="AlphaFoldDB" id="A0A9W8J1W5"/>
<protein>
    <recommendedName>
        <fullName evidence="3">Nephrocystin 3-like N-terminal domain-containing protein</fullName>
    </recommendedName>
</protein>
<accession>A0A9W8J1W5</accession>
<feature type="non-terminal residue" evidence="4">
    <location>
        <position position="1"/>
    </location>
</feature>
<organism evidence="4 5">
    <name type="scientific">Candolleomyces eurysporus</name>
    <dbReference type="NCBI Taxonomy" id="2828524"/>
    <lineage>
        <taxon>Eukaryota</taxon>
        <taxon>Fungi</taxon>
        <taxon>Dikarya</taxon>
        <taxon>Basidiomycota</taxon>
        <taxon>Agaricomycotina</taxon>
        <taxon>Agaricomycetes</taxon>
        <taxon>Agaricomycetidae</taxon>
        <taxon>Agaricales</taxon>
        <taxon>Agaricineae</taxon>
        <taxon>Psathyrellaceae</taxon>
        <taxon>Candolleomyces</taxon>
    </lineage>
</organism>
<dbReference type="InterPro" id="IPR056884">
    <property type="entry name" value="NPHP3-like_N"/>
</dbReference>
<gene>
    <name evidence="4" type="ORF">H1R20_g12289</name>
</gene>
<evidence type="ECO:0000259" key="3">
    <source>
        <dbReference type="Pfam" id="PF24883"/>
    </source>
</evidence>